<dbReference type="GO" id="GO:0009055">
    <property type="term" value="F:electron transfer activity"/>
    <property type="evidence" value="ECO:0007669"/>
    <property type="project" value="InterPro"/>
</dbReference>
<proteinExistence type="predicted"/>
<evidence type="ECO:0000259" key="6">
    <source>
        <dbReference type="PROSITE" id="PS51007"/>
    </source>
</evidence>
<evidence type="ECO:0000313" key="7">
    <source>
        <dbReference type="EMBL" id="QDT66786.1"/>
    </source>
</evidence>
<feature type="coiled-coil region" evidence="4">
    <location>
        <begin position="432"/>
        <end position="471"/>
    </location>
</feature>
<feature type="domain" description="Cytochrome c" evidence="6">
    <location>
        <begin position="25"/>
        <end position="237"/>
    </location>
</feature>
<organism evidence="7 8">
    <name type="scientific">Calycomorphotria hydatis</name>
    <dbReference type="NCBI Taxonomy" id="2528027"/>
    <lineage>
        <taxon>Bacteria</taxon>
        <taxon>Pseudomonadati</taxon>
        <taxon>Planctomycetota</taxon>
        <taxon>Planctomycetia</taxon>
        <taxon>Planctomycetales</taxon>
        <taxon>Planctomycetaceae</taxon>
        <taxon>Calycomorphotria</taxon>
    </lineage>
</organism>
<name>A0A517TEJ1_9PLAN</name>
<reference evidence="7 8" key="1">
    <citation type="submission" date="2019-02" db="EMBL/GenBank/DDBJ databases">
        <title>Deep-cultivation of Planctomycetes and their phenomic and genomic characterization uncovers novel biology.</title>
        <authorList>
            <person name="Wiegand S."/>
            <person name="Jogler M."/>
            <person name="Boedeker C."/>
            <person name="Pinto D."/>
            <person name="Vollmers J."/>
            <person name="Rivas-Marin E."/>
            <person name="Kohn T."/>
            <person name="Peeters S.H."/>
            <person name="Heuer A."/>
            <person name="Rast P."/>
            <person name="Oberbeckmann S."/>
            <person name="Bunk B."/>
            <person name="Jeske O."/>
            <person name="Meyerdierks A."/>
            <person name="Storesund J.E."/>
            <person name="Kallscheuer N."/>
            <person name="Luecker S."/>
            <person name="Lage O.M."/>
            <person name="Pohl T."/>
            <person name="Merkel B.J."/>
            <person name="Hornburger P."/>
            <person name="Mueller R.-W."/>
            <person name="Bruemmer F."/>
            <person name="Labrenz M."/>
            <person name="Spormann A.M."/>
            <person name="Op den Camp H."/>
            <person name="Overmann J."/>
            <person name="Amann R."/>
            <person name="Jetten M.S.M."/>
            <person name="Mascher T."/>
            <person name="Medema M.H."/>
            <person name="Devos D.P."/>
            <person name="Kaster A.-K."/>
            <person name="Ovreas L."/>
            <person name="Rohde M."/>
            <person name="Galperin M.Y."/>
            <person name="Jogler C."/>
        </authorList>
    </citation>
    <scope>NUCLEOTIDE SEQUENCE [LARGE SCALE GENOMIC DNA]</scope>
    <source>
        <strain evidence="7 8">V22</strain>
    </source>
</reference>
<dbReference type="PANTHER" id="PTHR35889:SF3">
    <property type="entry name" value="F-BOX DOMAIN-CONTAINING PROTEIN"/>
    <property type="match status" value="1"/>
</dbReference>
<dbReference type="PANTHER" id="PTHR35889">
    <property type="entry name" value="CYCLOINULO-OLIGOSACCHARIDE FRUCTANOTRANSFERASE-RELATED"/>
    <property type="match status" value="1"/>
</dbReference>
<accession>A0A517TEJ1</accession>
<evidence type="ECO:0000256" key="3">
    <source>
        <dbReference type="PROSITE-ProRule" id="PRU00433"/>
    </source>
</evidence>
<keyword evidence="1 3" id="KW-0479">Metal-binding</keyword>
<keyword evidence="5" id="KW-0732">Signal</keyword>
<dbReference type="KEGG" id="chya:V22_40570"/>
<protein>
    <submittedName>
        <fullName evidence="7">Planctomycete cytochrome C</fullName>
    </submittedName>
</protein>
<dbReference type="InterPro" id="IPR011429">
    <property type="entry name" value="Cyt_c_Planctomycete-type"/>
</dbReference>
<dbReference type="InterPro" id="IPR009056">
    <property type="entry name" value="Cyt_c-like_dom"/>
</dbReference>
<keyword evidence="8" id="KW-1185">Reference proteome</keyword>
<dbReference type="InterPro" id="IPR011444">
    <property type="entry name" value="DUF1549"/>
</dbReference>
<dbReference type="InterPro" id="IPR022655">
    <property type="entry name" value="DUF1553"/>
</dbReference>
<evidence type="ECO:0000256" key="2">
    <source>
        <dbReference type="ARBA" id="ARBA00023004"/>
    </source>
</evidence>
<keyword evidence="3" id="KW-0349">Heme</keyword>
<sequence precursor="true">MCKLSRPNLSVISLALFLAPSAFCQAGDPGIDFFEKKIRPVLVKHCYECHSMQGEAEGRLLVDTRQGLSIGGESGPAIVAGKPEESLILSAVRYESFKMPPGERLPAHVVKDLETWIKMGAPDPREDQQGVAKAMKEKAEQAANAPIVSDHWSFQPIKSYQFAKGSLQSADIDYRLESVRQEHGLQAVKQADPLTQLRRVSFVLTGLPPSVELIEEFSANQSPGAFEDVVDRLLDSPAFGERWGQHWLDVARFAESCGKELDVTYPLAWKYRNYVIDSFNNDKPYNEFVIEQLAGDLLPWKEIADRNENLIATGFLAVGTKPTDLRVEEEYLMELVDDQIDVTGRAFLGLTISCARCHDHKFDPIPTADYYSMAGIFRSTRTLDSLGCNGKVPERADPDRLGLLEGSGSSAQEMLDHIYALNEAVQQRKRDVKTQQRLVSELNGKLLKAKKENGTEQVASLTEQIAAAKMEIRRIGDISREARRAPPPPLPPMYMGVEDRVPDEIKHHPILRGGDLENKGDVVDRGVLSVNGFNSQTKIPPSHSGRLELAEWIAHPENPLTSRVIVNRVWQHVFGRGLVQSVDNFGVTGGTPSHPELLDALARDFTEHGWSLKRLIKLLIMTDAFRLSSDQQDDNFEIDPENIFVWRVSPRRLDAEAIRDSMLMLSGELNPGRPESWVIGKLGLAKVSQTSAKDLTPKPGTKSIYLPVIRTKSLSPIMDLFDRANSSLVMGERQVTTTASQALFLMNSPRIYEQSKISAERLLSDDRLADASSRISMLYLQLFARLPTPQEQTIITDYIGSHAMSLPKEKRESQEIVAWAAVIQGLISSAEFRYLN</sequence>
<dbReference type="PROSITE" id="PS51007">
    <property type="entry name" value="CYTC"/>
    <property type="match status" value="1"/>
</dbReference>
<dbReference type="Proteomes" id="UP000319976">
    <property type="component" value="Chromosome"/>
</dbReference>
<dbReference type="EMBL" id="CP036316">
    <property type="protein sequence ID" value="QDT66786.1"/>
    <property type="molecule type" value="Genomic_DNA"/>
</dbReference>
<feature type="chain" id="PRO_5022158180" evidence="5">
    <location>
        <begin position="27"/>
        <end position="836"/>
    </location>
</feature>
<evidence type="ECO:0000313" key="8">
    <source>
        <dbReference type="Proteomes" id="UP000319976"/>
    </source>
</evidence>
<dbReference type="AlphaFoldDB" id="A0A517TEJ1"/>
<evidence type="ECO:0000256" key="1">
    <source>
        <dbReference type="ARBA" id="ARBA00022723"/>
    </source>
</evidence>
<evidence type="ECO:0000256" key="5">
    <source>
        <dbReference type="SAM" id="SignalP"/>
    </source>
</evidence>
<dbReference type="Pfam" id="PF07587">
    <property type="entry name" value="PSD1"/>
    <property type="match status" value="1"/>
</dbReference>
<dbReference type="Pfam" id="PF07583">
    <property type="entry name" value="PSCyt2"/>
    <property type="match status" value="1"/>
</dbReference>
<dbReference type="GO" id="GO:0046872">
    <property type="term" value="F:metal ion binding"/>
    <property type="evidence" value="ECO:0007669"/>
    <property type="project" value="UniProtKB-KW"/>
</dbReference>
<keyword evidence="2 3" id="KW-0408">Iron</keyword>
<feature type="signal peptide" evidence="5">
    <location>
        <begin position="1"/>
        <end position="26"/>
    </location>
</feature>
<dbReference type="Pfam" id="PF07635">
    <property type="entry name" value="PSCyt1"/>
    <property type="match status" value="1"/>
</dbReference>
<dbReference type="GO" id="GO:0020037">
    <property type="term" value="F:heme binding"/>
    <property type="evidence" value="ECO:0007669"/>
    <property type="project" value="InterPro"/>
</dbReference>
<evidence type="ECO:0000256" key="4">
    <source>
        <dbReference type="SAM" id="Coils"/>
    </source>
</evidence>
<gene>
    <name evidence="7" type="ORF">V22_40570</name>
</gene>
<keyword evidence="4" id="KW-0175">Coiled coil</keyword>